<name>A0A3B1CJ30_9ZZZZ</name>
<dbReference type="InterPro" id="IPR024208">
    <property type="entry name" value="DUF3842"/>
</dbReference>
<sequence length="139" mass="14450">MMRIAVVDGQGGGIGSTVVKRLREEFGANVEILALGTNSAATSAMMKARANKGATGENAIIRNTGKVDVIVGPLSIVLANGMLGELTPGIAEAIASSVAKKILLPINQEGVEIAGVQREPLPHLIEKVVEYLKPAIRGR</sequence>
<accession>A0A3B1CJ30</accession>
<dbReference type="Pfam" id="PF12953">
    <property type="entry name" value="DUF3842"/>
    <property type="match status" value="1"/>
</dbReference>
<dbReference type="EMBL" id="UOGH01000166">
    <property type="protein sequence ID" value="VAX30476.1"/>
    <property type="molecule type" value="Genomic_DNA"/>
</dbReference>
<proteinExistence type="predicted"/>
<dbReference type="AlphaFoldDB" id="A0A3B1CJ30"/>
<gene>
    <name evidence="1" type="ORF">MNBD_NITROSPIRAE02-1677</name>
</gene>
<reference evidence="1" key="1">
    <citation type="submission" date="2018-06" db="EMBL/GenBank/DDBJ databases">
        <authorList>
            <person name="Zhirakovskaya E."/>
        </authorList>
    </citation>
    <scope>NUCLEOTIDE SEQUENCE</scope>
</reference>
<evidence type="ECO:0008006" key="2">
    <source>
        <dbReference type="Google" id="ProtNLM"/>
    </source>
</evidence>
<protein>
    <recommendedName>
        <fullName evidence="2">DUF3842 family protein</fullName>
    </recommendedName>
</protein>
<evidence type="ECO:0000313" key="1">
    <source>
        <dbReference type="EMBL" id="VAX30476.1"/>
    </source>
</evidence>
<organism evidence="1">
    <name type="scientific">hydrothermal vent metagenome</name>
    <dbReference type="NCBI Taxonomy" id="652676"/>
    <lineage>
        <taxon>unclassified sequences</taxon>
        <taxon>metagenomes</taxon>
        <taxon>ecological metagenomes</taxon>
    </lineage>
</organism>